<name>A0A2C9U3W2_MANES</name>
<dbReference type="EMBL" id="CM004403">
    <property type="protein sequence ID" value="OAY24382.1"/>
    <property type="molecule type" value="Genomic_DNA"/>
</dbReference>
<feature type="transmembrane region" description="Helical" evidence="1">
    <location>
        <begin position="394"/>
        <end position="414"/>
    </location>
</feature>
<feature type="transmembrane region" description="Helical" evidence="1">
    <location>
        <begin position="200"/>
        <end position="218"/>
    </location>
</feature>
<feature type="transmembrane region" description="Helical" evidence="1">
    <location>
        <begin position="279"/>
        <end position="302"/>
    </location>
</feature>
<dbReference type="Gramene" id="Manes.17G011200.3.v8.1">
    <property type="protein sequence ID" value="Manes.17G011200.3.v8.1.CDS"/>
    <property type="gene ID" value="Manes.17G011200.v8.1"/>
</dbReference>
<feature type="transmembrane region" description="Helical" evidence="1">
    <location>
        <begin position="458"/>
        <end position="480"/>
    </location>
</feature>
<keyword evidence="1" id="KW-0472">Membrane</keyword>
<keyword evidence="3" id="KW-1185">Reference proteome</keyword>
<feature type="transmembrane region" description="Helical" evidence="1">
    <location>
        <begin position="328"/>
        <end position="355"/>
    </location>
</feature>
<evidence type="ECO:0000313" key="2">
    <source>
        <dbReference type="EMBL" id="OAY24382.1"/>
    </source>
</evidence>
<feature type="transmembrane region" description="Helical" evidence="1">
    <location>
        <begin position="486"/>
        <end position="504"/>
    </location>
</feature>
<feature type="transmembrane region" description="Helical" evidence="1">
    <location>
        <begin position="148"/>
        <end position="168"/>
    </location>
</feature>
<protein>
    <recommendedName>
        <fullName evidence="4">Major facilitator superfamily (MFS) profile domain-containing protein</fullName>
    </recommendedName>
</protein>
<dbReference type="PANTHER" id="PTHR37891">
    <property type="entry name" value="OS06G0113900 PROTEIN"/>
    <property type="match status" value="1"/>
</dbReference>
<dbReference type="AlphaFoldDB" id="A0A2C9U3W2"/>
<evidence type="ECO:0000256" key="1">
    <source>
        <dbReference type="SAM" id="Phobius"/>
    </source>
</evidence>
<feature type="transmembrane region" description="Helical" evidence="1">
    <location>
        <begin position="250"/>
        <end position="273"/>
    </location>
</feature>
<sequence>MAETSVDGVETHHRISASVASEDGKDHVQDMATPDVLNTAMKIERAKEIYDSAYNIDHVVAKPTSGEVWIWYLYELCSYFIHNTLIPVLFPLIISQILDLPSEPDRGWGWSLKGLSCNPKETKLYESLTHPSISMNDSKFSPLEWTSFSWGIGLFLAAPIVASISTYLDHGQNQILITGAAIAIGAFFCLPSGFFNVTWIFPPYIAAIVAASIVATASHTRQLGLMVRGFTGPAIQRSQFPIRRGISSWLSLYATAAGGIGSAIISTFIYHMLKHGEKFISLWVVSIFSGLKWLAGLSHVFFIKPGVPNTQSVSPMAHFLSIFKYPHAFGTLILTFLSSFTTMCIFTSAVLYLIGELCFKPLFILICWLTYFIFPLVSLPLMHPIQLALKANAVKMNLLGFYLSIVTSAIGFYFRSKIWHKGHVLVLVGLQSISVGLLHGFGRILLIDCSPIGKEGAFSAWFSWFRAAGTCAGFAVASAIPGNVSRAFGIAFTTCICGMLLLNYGNISDFKGAMAAGLVRDDDALDDDAIVDKHGKLRDETVV</sequence>
<dbReference type="Proteomes" id="UP000091857">
    <property type="component" value="Chromosome 17"/>
</dbReference>
<dbReference type="SUPFAM" id="SSF103473">
    <property type="entry name" value="MFS general substrate transporter"/>
    <property type="match status" value="1"/>
</dbReference>
<keyword evidence="1" id="KW-1133">Transmembrane helix</keyword>
<proteinExistence type="predicted"/>
<dbReference type="InterPro" id="IPR036259">
    <property type="entry name" value="MFS_trans_sf"/>
</dbReference>
<keyword evidence="1" id="KW-0812">Transmembrane</keyword>
<dbReference type="PANTHER" id="PTHR37891:SF1">
    <property type="entry name" value="OS06G0113900 PROTEIN"/>
    <property type="match status" value="1"/>
</dbReference>
<comment type="caution">
    <text evidence="2">The sequence shown here is derived from an EMBL/GenBank/DDBJ whole genome shotgun (WGS) entry which is preliminary data.</text>
</comment>
<feature type="transmembrane region" description="Helical" evidence="1">
    <location>
        <begin position="426"/>
        <end position="446"/>
    </location>
</feature>
<reference evidence="3" key="1">
    <citation type="journal article" date="2016" name="Nat. Biotechnol.">
        <title>Sequencing wild and cultivated cassava and related species reveals extensive interspecific hybridization and genetic diversity.</title>
        <authorList>
            <person name="Bredeson J.V."/>
            <person name="Lyons J.B."/>
            <person name="Prochnik S.E."/>
            <person name="Wu G.A."/>
            <person name="Ha C.M."/>
            <person name="Edsinger-Gonzales E."/>
            <person name="Grimwood J."/>
            <person name="Schmutz J."/>
            <person name="Rabbi I.Y."/>
            <person name="Egesi C."/>
            <person name="Nauluvula P."/>
            <person name="Lebot V."/>
            <person name="Ndunguru J."/>
            <person name="Mkamilo G."/>
            <person name="Bart R.S."/>
            <person name="Setter T.L."/>
            <person name="Gleadow R.M."/>
            <person name="Kulakow P."/>
            <person name="Ferguson M.E."/>
            <person name="Rounsley S."/>
            <person name="Rokhsar D.S."/>
        </authorList>
    </citation>
    <scope>NUCLEOTIDE SEQUENCE [LARGE SCALE GENOMIC DNA]</scope>
    <source>
        <strain evidence="3">cv. AM560-2</strain>
    </source>
</reference>
<organism evidence="2 3">
    <name type="scientific">Manihot esculenta</name>
    <name type="common">Cassava</name>
    <name type="synonym">Jatropha manihot</name>
    <dbReference type="NCBI Taxonomy" id="3983"/>
    <lineage>
        <taxon>Eukaryota</taxon>
        <taxon>Viridiplantae</taxon>
        <taxon>Streptophyta</taxon>
        <taxon>Embryophyta</taxon>
        <taxon>Tracheophyta</taxon>
        <taxon>Spermatophyta</taxon>
        <taxon>Magnoliopsida</taxon>
        <taxon>eudicotyledons</taxon>
        <taxon>Gunneridae</taxon>
        <taxon>Pentapetalae</taxon>
        <taxon>rosids</taxon>
        <taxon>fabids</taxon>
        <taxon>Malpighiales</taxon>
        <taxon>Euphorbiaceae</taxon>
        <taxon>Crotonoideae</taxon>
        <taxon>Manihoteae</taxon>
        <taxon>Manihot</taxon>
    </lineage>
</organism>
<feature type="transmembrane region" description="Helical" evidence="1">
    <location>
        <begin position="361"/>
        <end position="382"/>
    </location>
</feature>
<feature type="transmembrane region" description="Helical" evidence="1">
    <location>
        <begin position="175"/>
        <end position="194"/>
    </location>
</feature>
<evidence type="ECO:0008006" key="4">
    <source>
        <dbReference type="Google" id="ProtNLM"/>
    </source>
</evidence>
<accession>A0A2C9U3W2</accession>
<dbReference type="OrthoDB" id="1869137at2759"/>
<feature type="transmembrane region" description="Helical" evidence="1">
    <location>
        <begin position="79"/>
        <end position="98"/>
    </location>
</feature>
<dbReference type="OMA" id="CSYFIHT"/>
<gene>
    <name evidence="2" type="ORF">MANES_17G011200v8</name>
</gene>
<evidence type="ECO:0000313" key="3">
    <source>
        <dbReference type="Proteomes" id="UP000091857"/>
    </source>
</evidence>